<dbReference type="Gene3D" id="1.25.40.10">
    <property type="entry name" value="Tetratricopeptide repeat domain"/>
    <property type="match status" value="1"/>
</dbReference>
<evidence type="ECO:0008006" key="6">
    <source>
        <dbReference type="Google" id="ProtNLM"/>
    </source>
</evidence>
<name>A0A815VN39_9BILA</name>
<dbReference type="PROSITE" id="PS50005">
    <property type="entry name" value="TPR"/>
    <property type="match status" value="1"/>
</dbReference>
<evidence type="ECO:0000256" key="1">
    <source>
        <dbReference type="PROSITE-ProRule" id="PRU00339"/>
    </source>
</evidence>
<proteinExistence type="predicted"/>
<accession>A0A815VN39</accession>
<feature type="non-terminal residue" evidence="2">
    <location>
        <position position="78"/>
    </location>
</feature>
<evidence type="ECO:0000313" key="2">
    <source>
        <dbReference type="EMBL" id="CAF1535043.1"/>
    </source>
</evidence>
<dbReference type="EMBL" id="CAJNOL010014263">
    <property type="protein sequence ID" value="CAF1667075.1"/>
    <property type="molecule type" value="Genomic_DNA"/>
</dbReference>
<gene>
    <name evidence="3" type="ORF">JXQ802_LOCUS56987</name>
    <name evidence="2" type="ORF">PYM288_LOCUS40404</name>
</gene>
<keyword evidence="1" id="KW-0802">TPR repeat</keyword>
<dbReference type="InterPro" id="IPR019734">
    <property type="entry name" value="TPR_rpt"/>
</dbReference>
<protein>
    <recommendedName>
        <fullName evidence="6">Tetratricopeptide repeat protein</fullName>
    </recommendedName>
</protein>
<dbReference type="Proteomes" id="UP000663854">
    <property type="component" value="Unassembled WGS sequence"/>
</dbReference>
<dbReference type="EMBL" id="CAJNOH010012387">
    <property type="protein sequence ID" value="CAF1535043.1"/>
    <property type="molecule type" value="Genomic_DNA"/>
</dbReference>
<sequence>MTHGFDKKDQALHYFNQLLLTLPSYHVDMPDILQQRAILYQEKGEHSLALSDYERALEIRRQRVQENLLGIGSLNSNI</sequence>
<comment type="caution">
    <text evidence="2">The sequence shown here is derived from an EMBL/GenBank/DDBJ whole genome shotgun (WGS) entry which is preliminary data.</text>
</comment>
<dbReference type="Proteomes" id="UP000663870">
    <property type="component" value="Unassembled WGS sequence"/>
</dbReference>
<evidence type="ECO:0000313" key="3">
    <source>
        <dbReference type="EMBL" id="CAF1667075.1"/>
    </source>
</evidence>
<dbReference type="SMART" id="SM00028">
    <property type="entry name" value="TPR"/>
    <property type="match status" value="1"/>
</dbReference>
<dbReference type="SUPFAM" id="SSF48452">
    <property type="entry name" value="TPR-like"/>
    <property type="match status" value="1"/>
</dbReference>
<evidence type="ECO:0000313" key="4">
    <source>
        <dbReference type="Proteomes" id="UP000663854"/>
    </source>
</evidence>
<keyword evidence="5" id="KW-1185">Reference proteome</keyword>
<dbReference type="InterPro" id="IPR011990">
    <property type="entry name" value="TPR-like_helical_dom_sf"/>
</dbReference>
<organism evidence="2 4">
    <name type="scientific">Rotaria sordida</name>
    <dbReference type="NCBI Taxonomy" id="392033"/>
    <lineage>
        <taxon>Eukaryota</taxon>
        <taxon>Metazoa</taxon>
        <taxon>Spiralia</taxon>
        <taxon>Gnathifera</taxon>
        <taxon>Rotifera</taxon>
        <taxon>Eurotatoria</taxon>
        <taxon>Bdelloidea</taxon>
        <taxon>Philodinida</taxon>
        <taxon>Philodinidae</taxon>
        <taxon>Rotaria</taxon>
    </lineage>
</organism>
<dbReference type="AlphaFoldDB" id="A0A815VN39"/>
<feature type="repeat" description="TPR" evidence="1">
    <location>
        <begin position="30"/>
        <end position="63"/>
    </location>
</feature>
<evidence type="ECO:0000313" key="5">
    <source>
        <dbReference type="Proteomes" id="UP000663870"/>
    </source>
</evidence>
<reference evidence="2" key="1">
    <citation type="submission" date="2021-02" db="EMBL/GenBank/DDBJ databases">
        <authorList>
            <person name="Nowell W R."/>
        </authorList>
    </citation>
    <scope>NUCLEOTIDE SEQUENCE</scope>
</reference>